<keyword evidence="2" id="KW-1185">Reference proteome</keyword>
<dbReference type="AlphaFoldDB" id="A0A7S8MX34"/>
<accession>A0A7S8MX34</accession>
<evidence type="ECO:0000313" key="1">
    <source>
        <dbReference type="EMBL" id="QPE04150.1"/>
    </source>
</evidence>
<sequence>MENLSIPEALYALAAESSDATNIVARVRRAEARVREWLSFPMVDSEWHRSRPVDQVDSIIIAVSENGNIDIFA</sequence>
<protein>
    <submittedName>
        <fullName evidence="1">Uncharacterized protein</fullName>
    </submittedName>
</protein>
<name>A0A7S8MX34_9MICO</name>
<dbReference type="EMBL" id="CP064760">
    <property type="protein sequence ID" value="QPE04150.1"/>
    <property type="molecule type" value="Genomic_DNA"/>
</dbReference>
<evidence type="ECO:0000313" key="2">
    <source>
        <dbReference type="Proteomes" id="UP000594480"/>
    </source>
</evidence>
<dbReference type="Proteomes" id="UP000594480">
    <property type="component" value="Chromosome"/>
</dbReference>
<dbReference type="RefSeq" id="WP_195692241.1">
    <property type="nucleotide sequence ID" value="NZ_CP064760.1"/>
</dbReference>
<gene>
    <name evidence="1" type="ORF">IT882_13210</name>
</gene>
<organism evidence="1 2">
    <name type="scientific">Microbacterium schleiferi</name>
    <dbReference type="NCBI Taxonomy" id="69362"/>
    <lineage>
        <taxon>Bacteria</taxon>
        <taxon>Bacillati</taxon>
        <taxon>Actinomycetota</taxon>
        <taxon>Actinomycetes</taxon>
        <taxon>Micrococcales</taxon>
        <taxon>Microbacteriaceae</taxon>
        <taxon>Microbacterium</taxon>
    </lineage>
</organism>
<reference evidence="1 2" key="1">
    <citation type="submission" date="2020-11" db="EMBL/GenBank/DDBJ databases">
        <title>Amino acid is mineralized and recycled by bacteria in oceanic microbiome.</title>
        <authorList>
            <person name="Zheng L.Y."/>
        </authorList>
    </citation>
    <scope>NUCLEOTIDE SEQUENCE [LARGE SCALE GENOMIC DNA]</scope>
    <source>
        <strain evidence="1 2">A32-1</strain>
    </source>
</reference>
<proteinExistence type="predicted"/>
<dbReference type="KEGG" id="msf:IT882_13210"/>